<dbReference type="Proteomes" id="UP000654304">
    <property type="component" value="Unassembled WGS sequence"/>
</dbReference>
<evidence type="ECO:0000313" key="2">
    <source>
        <dbReference type="EMBL" id="MBC3933042.1"/>
    </source>
</evidence>
<proteinExistence type="predicted"/>
<sequence length="138" mass="14922">MRAYIGERSPGTAGLNPAPVLIMHTEQIKPPLTDDDIDQLLGKVVRKSRRKQILTHSLQAAGTWSNLFNILCVPLLGVGISLLPEFSTPSGMKMLILMIGSVAAANFVALIGVQRKLDIAIELLRLHDAELAGEKADD</sequence>
<keyword evidence="1" id="KW-0472">Membrane</keyword>
<protein>
    <submittedName>
        <fullName evidence="2">Uncharacterized protein</fullName>
    </submittedName>
</protein>
<keyword evidence="1" id="KW-0812">Transmembrane</keyword>
<organism evidence="2 3">
    <name type="scientific">Undibacterium curvum</name>
    <dbReference type="NCBI Taxonomy" id="2762294"/>
    <lineage>
        <taxon>Bacteria</taxon>
        <taxon>Pseudomonadati</taxon>
        <taxon>Pseudomonadota</taxon>
        <taxon>Betaproteobacteria</taxon>
        <taxon>Burkholderiales</taxon>
        <taxon>Oxalobacteraceae</taxon>
        <taxon>Undibacterium</taxon>
    </lineage>
</organism>
<evidence type="ECO:0000313" key="3">
    <source>
        <dbReference type="Proteomes" id="UP000654304"/>
    </source>
</evidence>
<feature type="transmembrane region" description="Helical" evidence="1">
    <location>
        <begin position="94"/>
        <end position="113"/>
    </location>
</feature>
<feature type="transmembrane region" description="Helical" evidence="1">
    <location>
        <begin position="58"/>
        <end position="82"/>
    </location>
</feature>
<dbReference type="RefSeq" id="WP_186904635.1">
    <property type="nucleotide sequence ID" value="NZ_JACOGD010000008.1"/>
</dbReference>
<keyword evidence="1" id="KW-1133">Transmembrane helix</keyword>
<name>A0ABR7A8P4_9BURK</name>
<accession>A0ABR7A8P4</accession>
<gene>
    <name evidence="2" type="ORF">H8K43_15290</name>
</gene>
<dbReference type="EMBL" id="JACOGD010000008">
    <property type="protein sequence ID" value="MBC3933042.1"/>
    <property type="molecule type" value="Genomic_DNA"/>
</dbReference>
<evidence type="ECO:0000256" key="1">
    <source>
        <dbReference type="SAM" id="Phobius"/>
    </source>
</evidence>
<keyword evidence="3" id="KW-1185">Reference proteome</keyword>
<reference evidence="2 3" key="1">
    <citation type="submission" date="2020-08" db="EMBL/GenBank/DDBJ databases">
        <title>Novel species isolated from subtropical streams in China.</title>
        <authorList>
            <person name="Lu H."/>
        </authorList>
    </citation>
    <scope>NUCLEOTIDE SEQUENCE [LARGE SCALE GENOMIC DNA]</scope>
    <source>
        <strain evidence="2 3">CY22W</strain>
    </source>
</reference>
<comment type="caution">
    <text evidence="2">The sequence shown here is derived from an EMBL/GenBank/DDBJ whole genome shotgun (WGS) entry which is preliminary data.</text>
</comment>